<geneLocation type="plasmid" evidence="2 3">
    <name>p5</name>
</geneLocation>
<dbReference type="RefSeq" id="WP_082186245.1">
    <property type="nucleotide sequence ID" value="NZ_CP048637.1"/>
</dbReference>
<reference evidence="2 3" key="1">
    <citation type="submission" date="2020-02" db="EMBL/GenBank/DDBJ databases">
        <title>Plant-Promoting Endophytic Bacterium Rhizobium oryzihabitans sp. nov., Isolated from the Root of Rice.</title>
        <authorList>
            <person name="zhao J."/>
            <person name="Zhang G."/>
        </authorList>
    </citation>
    <scope>NUCLEOTIDE SEQUENCE [LARGE SCALE GENOMIC DNA]</scope>
    <source>
        <strain evidence="2 3">M15</strain>
        <plasmid evidence="2 3">p5</plasmid>
    </source>
</reference>
<dbReference type="EMBL" id="CP048637">
    <property type="protein sequence ID" value="QIB41393.1"/>
    <property type="molecule type" value="Genomic_DNA"/>
</dbReference>
<organism evidence="2 3">
    <name type="scientific">Rhizobium oryzihabitans</name>
    <dbReference type="NCBI Taxonomy" id="2267833"/>
    <lineage>
        <taxon>Bacteria</taxon>
        <taxon>Pseudomonadati</taxon>
        <taxon>Pseudomonadota</taxon>
        <taxon>Alphaproteobacteria</taxon>
        <taxon>Hyphomicrobiales</taxon>
        <taxon>Rhizobiaceae</taxon>
        <taxon>Rhizobium/Agrobacterium group</taxon>
        <taxon>Rhizobium</taxon>
    </lineage>
</organism>
<evidence type="ECO:0000313" key="3">
    <source>
        <dbReference type="Proteomes" id="UP000464865"/>
    </source>
</evidence>
<keyword evidence="1" id="KW-0812">Transmembrane</keyword>
<keyword evidence="2" id="KW-0614">Plasmid</keyword>
<keyword evidence="1" id="KW-0472">Membrane</keyword>
<evidence type="ECO:0000256" key="1">
    <source>
        <dbReference type="SAM" id="Phobius"/>
    </source>
</evidence>
<keyword evidence="1" id="KW-1133">Transmembrane helix</keyword>
<proteinExistence type="predicted"/>
<dbReference type="Proteomes" id="UP000464865">
    <property type="component" value="Plasmid p5"/>
</dbReference>
<accession>A0A7L5BRI6</accession>
<gene>
    <name evidence="2" type="ORF">G3A56_26675</name>
</gene>
<dbReference type="AlphaFoldDB" id="A0A7L5BRI6"/>
<evidence type="ECO:0000313" key="2">
    <source>
        <dbReference type="EMBL" id="QIB41393.1"/>
    </source>
</evidence>
<sequence>MLFELIAAVVAGVAVAGVVSGLRWVSRGLLPKWIVPATGGIAMLVYAVWSEYTWYDRMTHAMPAGVVVTWKNEDQSFWRPWSYYRPVINRFTAVDASGVRRHPQQPDQAMVDVILAARWQTSIVVKAVFDCVSGRRTDLIGDKVTIAYDGAIAGAEWIALAADDPARIAVCDTR</sequence>
<name>A0A7L5BRI6_9HYPH</name>
<dbReference type="KEGG" id="roy:G3A56_26675"/>
<feature type="transmembrane region" description="Helical" evidence="1">
    <location>
        <begin position="31"/>
        <end position="49"/>
    </location>
</feature>
<keyword evidence="3" id="KW-1185">Reference proteome</keyword>
<protein>
    <submittedName>
        <fullName evidence="2">Uncharacterized protein</fullName>
    </submittedName>
</protein>